<reference evidence="1 2" key="1">
    <citation type="journal article" date="2021" name="bioRxiv">
        <title>Chromosome-scale and haplotype-resolved genome assembly of a tetraploid potato cultivar.</title>
        <authorList>
            <person name="Sun H."/>
            <person name="Jiao W.-B."/>
            <person name="Krause K."/>
            <person name="Campoy J.A."/>
            <person name="Goel M."/>
            <person name="Folz-Donahue K."/>
            <person name="Kukat C."/>
            <person name="Huettel B."/>
            <person name="Schneeberger K."/>
        </authorList>
    </citation>
    <scope>NUCLEOTIDE SEQUENCE [LARGE SCALE GENOMIC DNA]</scope>
    <source>
        <strain evidence="1">SolTubOtavaFocal</strain>
        <tissue evidence="1">Leaves</tissue>
    </source>
</reference>
<evidence type="ECO:0000313" key="1">
    <source>
        <dbReference type="EMBL" id="KAH0769960.1"/>
    </source>
</evidence>
<name>A0ABQ7VN87_SOLTU</name>
<organism evidence="1 2">
    <name type="scientific">Solanum tuberosum</name>
    <name type="common">Potato</name>
    <dbReference type="NCBI Taxonomy" id="4113"/>
    <lineage>
        <taxon>Eukaryota</taxon>
        <taxon>Viridiplantae</taxon>
        <taxon>Streptophyta</taxon>
        <taxon>Embryophyta</taxon>
        <taxon>Tracheophyta</taxon>
        <taxon>Spermatophyta</taxon>
        <taxon>Magnoliopsida</taxon>
        <taxon>eudicotyledons</taxon>
        <taxon>Gunneridae</taxon>
        <taxon>Pentapetalae</taxon>
        <taxon>asterids</taxon>
        <taxon>lamiids</taxon>
        <taxon>Solanales</taxon>
        <taxon>Solanaceae</taxon>
        <taxon>Solanoideae</taxon>
        <taxon>Solaneae</taxon>
        <taxon>Solanum</taxon>
    </lineage>
</organism>
<evidence type="ECO:0000313" key="2">
    <source>
        <dbReference type="Proteomes" id="UP000826656"/>
    </source>
</evidence>
<keyword evidence="2" id="KW-1185">Reference proteome</keyword>
<sequence>MAIEDDESIFNSIFSLMANSDDEEDSDEVTLFYLKDDLDNLPIKNLRKPDALLIDCVDERTTENLMLNKKLSVCEDKNSALMSQVAEISEWIGILETCNITSEKDPGNSVGGKIKLSIF</sequence>
<proteinExistence type="predicted"/>
<protein>
    <submittedName>
        <fullName evidence="1">Uncharacterized protein</fullName>
    </submittedName>
</protein>
<gene>
    <name evidence="1" type="ORF">KY290_013941</name>
</gene>
<accession>A0ABQ7VN87</accession>
<comment type="caution">
    <text evidence="1">The sequence shown here is derived from an EMBL/GenBank/DDBJ whole genome shotgun (WGS) entry which is preliminary data.</text>
</comment>
<dbReference type="EMBL" id="JAIVGD010000011">
    <property type="protein sequence ID" value="KAH0769960.1"/>
    <property type="molecule type" value="Genomic_DNA"/>
</dbReference>
<dbReference type="Proteomes" id="UP000826656">
    <property type="component" value="Unassembled WGS sequence"/>
</dbReference>